<name>A0A212LFR7_9HYPH</name>
<dbReference type="PANTHER" id="PTHR30136">
    <property type="entry name" value="HELIX-TURN-HELIX TRANSCRIPTIONAL REGULATOR, ICLR FAMILY"/>
    <property type="match status" value="1"/>
</dbReference>
<feature type="domain" description="IclR-ED" evidence="5">
    <location>
        <begin position="80"/>
        <end position="263"/>
    </location>
</feature>
<dbReference type="InterPro" id="IPR050707">
    <property type="entry name" value="HTH_MetabolicPath_Reg"/>
</dbReference>
<keyword evidence="3" id="KW-0804">Transcription</keyword>
<dbReference type="Pfam" id="PF01614">
    <property type="entry name" value="IclR_C"/>
    <property type="match status" value="1"/>
</dbReference>
<dbReference type="PANTHER" id="PTHR30136:SF24">
    <property type="entry name" value="HTH-TYPE TRANSCRIPTIONAL REPRESSOR ALLR"/>
    <property type="match status" value="1"/>
</dbReference>
<evidence type="ECO:0000256" key="1">
    <source>
        <dbReference type="ARBA" id="ARBA00023015"/>
    </source>
</evidence>
<dbReference type="AlphaFoldDB" id="A0A212LFR7"/>
<reference evidence="6" key="1">
    <citation type="submission" date="2016-08" db="EMBL/GenBank/DDBJ databases">
        <authorList>
            <person name="Seilhamer J.J."/>
        </authorList>
    </citation>
    <scope>NUCLEOTIDE SEQUENCE</scope>
    <source>
        <strain evidence="6">86</strain>
    </source>
</reference>
<dbReference type="Pfam" id="PF09339">
    <property type="entry name" value="HTH_IclR"/>
    <property type="match status" value="1"/>
</dbReference>
<dbReference type="SUPFAM" id="SSF46785">
    <property type="entry name" value="Winged helix' DNA-binding domain"/>
    <property type="match status" value="1"/>
</dbReference>
<gene>
    <name evidence="6" type="ORF">KL86PLE_40034</name>
</gene>
<dbReference type="InterPro" id="IPR014757">
    <property type="entry name" value="Tscrpt_reg_IclR_C"/>
</dbReference>
<evidence type="ECO:0000256" key="3">
    <source>
        <dbReference type="ARBA" id="ARBA00023163"/>
    </source>
</evidence>
<keyword evidence="1" id="KW-0805">Transcription regulation</keyword>
<dbReference type="Gene3D" id="1.10.10.10">
    <property type="entry name" value="Winged helix-like DNA-binding domain superfamily/Winged helix DNA-binding domain"/>
    <property type="match status" value="1"/>
</dbReference>
<dbReference type="SMART" id="SM00346">
    <property type="entry name" value="HTH_ICLR"/>
    <property type="match status" value="1"/>
</dbReference>
<dbReference type="Gene3D" id="3.30.450.40">
    <property type="match status" value="1"/>
</dbReference>
<feature type="domain" description="HTH iclR-type" evidence="4">
    <location>
        <begin position="18"/>
        <end position="79"/>
    </location>
</feature>
<dbReference type="GO" id="GO:0003700">
    <property type="term" value="F:DNA-binding transcription factor activity"/>
    <property type="evidence" value="ECO:0007669"/>
    <property type="project" value="TreeGrafter"/>
</dbReference>
<evidence type="ECO:0000259" key="4">
    <source>
        <dbReference type="PROSITE" id="PS51077"/>
    </source>
</evidence>
<dbReference type="InterPro" id="IPR036390">
    <property type="entry name" value="WH_DNA-bd_sf"/>
</dbReference>
<keyword evidence="2" id="KW-0238">DNA-binding</keyword>
<sequence>MTAPRRGRTRTREDVGVTRTLDRGLALLELLGDARQATLSQLARGVGISPTTASRLLETLKGRGLVDHDEETGLFSVGMKAFVIGSSAVRARRLDRVALPSMRALAEDTRLPVNLGVRDGQSAIYIEQFETGGTMRLLLRLGRQLPLHATAIGKVLVAWLWDDALAQAIGDGPLASFTVHTTTDRDIFLADLDAVRANGWATDDQEYEEGLFCVAAPIRDRSGEVVAGLSVSSLASRVGDEAIRELARHVTAAASEVSGKLGWQSANSGLDFELDQFID</sequence>
<evidence type="ECO:0000259" key="5">
    <source>
        <dbReference type="PROSITE" id="PS51078"/>
    </source>
</evidence>
<dbReference type="EMBL" id="FMJD01000008">
    <property type="protein sequence ID" value="SCM76229.1"/>
    <property type="molecule type" value="Genomic_DNA"/>
</dbReference>
<dbReference type="GO" id="GO:0003677">
    <property type="term" value="F:DNA binding"/>
    <property type="evidence" value="ECO:0007669"/>
    <property type="project" value="UniProtKB-KW"/>
</dbReference>
<dbReference type="InterPro" id="IPR005471">
    <property type="entry name" value="Tscrpt_reg_IclR_N"/>
</dbReference>
<proteinExistence type="predicted"/>
<dbReference type="RefSeq" id="WP_288196459.1">
    <property type="nucleotide sequence ID" value="NZ_LT608334.1"/>
</dbReference>
<dbReference type="InterPro" id="IPR029016">
    <property type="entry name" value="GAF-like_dom_sf"/>
</dbReference>
<dbReference type="GO" id="GO:0045892">
    <property type="term" value="P:negative regulation of DNA-templated transcription"/>
    <property type="evidence" value="ECO:0007669"/>
    <property type="project" value="TreeGrafter"/>
</dbReference>
<dbReference type="InterPro" id="IPR036388">
    <property type="entry name" value="WH-like_DNA-bd_sf"/>
</dbReference>
<dbReference type="PROSITE" id="PS51078">
    <property type="entry name" value="ICLR_ED"/>
    <property type="match status" value="1"/>
</dbReference>
<dbReference type="SUPFAM" id="SSF55781">
    <property type="entry name" value="GAF domain-like"/>
    <property type="match status" value="1"/>
</dbReference>
<evidence type="ECO:0000256" key="2">
    <source>
        <dbReference type="ARBA" id="ARBA00023125"/>
    </source>
</evidence>
<organism evidence="6">
    <name type="scientific">uncultured Pleomorphomonas sp</name>
    <dbReference type="NCBI Taxonomy" id="442121"/>
    <lineage>
        <taxon>Bacteria</taxon>
        <taxon>Pseudomonadati</taxon>
        <taxon>Pseudomonadota</taxon>
        <taxon>Alphaproteobacteria</taxon>
        <taxon>Hyphomicrobiales</taxon>
        <taxon>Pleomorphomonadaceae</taxon>
        <taxon>Pleomorphomonas</taxon>
        <taxon>environmental samples</taxon>
    </lineage>
</organism>
<protein>
    <submittedName>
        <fullName evidence="6">Transcriptional regulator, IclR family</fullName>
    </submittedName>
</protein>
<evidence type="ECO:0000313" key="6">
    <source>
        <dbReference type="EMBL" id="SCM76229.1"/>
    </source>
</evidence>
<dbReference type="PROSITE" id="PS51077">
    <property type="entry name" value="HTH_ICLR"/>
    <property type="match status" value="1"/>
</dbReference>
<accession>A0A212LFR7</accession>